<dbReference type="STRING" id="1353009.A0A1Y2IZT9"/>
<sequence>MSSHTVIVDDSDTSRINYVDISLGPYRGQGWTTRSGSSLDPKEGPIYDSTLHLTGIEDVSLEFPFKGTRVSVYGSVWPPSASWAPLTISAYSVVGWDYGGHLSMQPYQAPNISEPVNNVNFFTSDDMPYDSYTLVINVTSASASSPYYLDYIAVEVPGPAPSSSSAPATSTATSPSPTLSPSHAPSASQITSTSHSLPDSSAHTSSPLQALTSTFPTNSASLSNAMSNSSLTPSPVSSAASITSLASSGSSSLSSLTSVTGTSTALPPLAEFSRSSSVPVGAIVGAALGSITALTLVVLLVIFVCMRKRGLRSREFNYGTRGQQDFPPSTTPYVSPASPNSMQESSFSTPFSIAGASRSLDSPSPIPSPPNTPPALRTFPSRKALAAAAEFRPLSDAVNSMGSMSSC</sequence>
<accession>A0A1Y2IZT9</accession>
<evidence type="ECO:0000256" key="1">
    <source>
        <dbReference type="SAM" id="MobiDB-lite"/>
    </source>
</evidence>
<evidence type="ECO:0000313" key="3">
    <source>
        <dbReference type="EMBL" id="OSD06679.1"/>
    </source>
</evidence>
<dbReference type="EMBL" id="KZ084090">
    <property type="protein sequence ID" value="OSD06679.1"/>
    <property type="molecule type" value="Genomic_DNA"/>
</dbReference>
<name>A0A1Y2IZT9_TRAC3</name>
<feature type="region of interest" description="Disordered" evidence="1">
    <location>
        <begin position="321"/>
        <end position="379"/>
    </location>
</feature>
<feature type="compositionally biased region" description="Polar residues" evidence="1">
    <location>
        <begin position="189"/>
        <end position="210"/>
    </location>
</feature>
<keyword evidence="2" id="KW-0472">Membrane</keyword>
<organism evidence="3 4">
    <name type="scientific">Trametes coccinea (strain BRFM310)</name>
    <name type="common">Pycnoporus coccineus</name>
    <dbReference type="NCBI Taxonomy" id="1353009"/>
    <lineage>
        <taxon>Eukaryota</taxon>
        <taxon>Fungi</taxon>
        <taxon>Dikarya</taxon>
        <taxon>Basidiomycota</taxon>
        <taxon>Agaricomycotina</taxon>
        <taxon>Agaricomycetes</taxon>
        <taxon>Polyporales</taxon>
        <taxon>Polyporaceae</taxon>
        <taxon>Trametes</taxon>
    </lineage>
</organism>
<gene>
    <name evidence="3" type="ORF">PYCCODRAFT_1422858</name>
</gene>
<proteinExistence type="predicted"/>
<keyword evidence="4" id="KW-1185">Reference proteome</keyword>
<keyword evidence="2" id="KW-0812">Transmembrane</keyword>
<evidence type="ECO:0000256" key="2">
    <source>
        <dbReference type="SAM" id="Phobius"/>
    </source>
</evidence>
<dbReference type="Gene3D" id="2.60.120.260">
    <property type="entry name" value="Galactose-binding domain-like"/>
    <property type="match status" value="1"/>
</dbReference>
<dbReference type="Proteomes" id="UP000193067">
    <property type="component" value="Unassembled WGS sequence"/>
</dbReference>
<feature type="region of interest" description="Disordered" evidence="1">
    <location>
        <begin position="160"/>
        <end position="210"/>
    </location>
</feature>
<feature type="compositionally biased region" description="Low complexity" evidence="1">
    <location>
        <begin position="161"/>
        <end position="188"/>
    </location>
</feature>
<reference evidence="3 4" key="1">
    <citation type="journal article" date="2015" name="Biotechnol. Biofuels">
        <title>Enhanced degradation of softwood versus hardwood by the white-rot fungus Pycnoporus coccineus.</title>
        <authorList>
            <person name="Couturier M."/>
            <person name="Navarro D."/>
            <person name="Chevret D."/>
            <person name="Henrissat B."/>
            <person name="Piumi F."/>
            <person name="Ruiz-Duenas F.J."/>
            <person name="Martinez A.T."/>
            <person name="Grigoriev I.V."/>
            <person name="Riley R."/>
            <person name="Lipzen A."/>
            <person name="Berrin J.G."/>
            <person name="Master E.R."/>
            <person name="Rosso M.N."/>
        </authorList>
    </citation>
    <scope>NUCLEOTIDE SEQUENCE [LARGE SCALE GENOMIC DNA]</scope>
    <source>
        <strain evidence="3 4">BRFM310</strain>
    </source>
</reference>
<feature type="compositionally biased region" description="Polar residues" evidence="1">
    <location>
        <begin position="321"/>
        <end position="351"/>
    </location>
</feature>
<protein>
    <submittedName>
        <fullName evidence="3">Uncharacterized protein</fullName>
    </submittedName>
</protein>
<keyword evidence="2" id="KW-1133">Transmembrane helix</keyword>
<dbReference type="OrthoDB" id="3265734at2759"/>
<evidence type="ECO:0000313" key="4">
    <source>
        <dbReference type="Proteomes" id="UP000193067"/>
    </source>
</evidence>
<feature type="transmembrane region" description="Helical" evidence="2">
    <location>
        <begin position="280"/>
        <end position="305"/>
    </location>
</feature>
<feature type="compositionally biased region" description="Pro residues" evidence="1">
    <location>
        <begin position="364"/>
        <end position="373"/>
    </location>
</feature>
<dbReference type="AlphaFoldDB" id="A0A1Y2IZT9"/>